<proteinExistence type="predicted"/>
<protein>
    <submittedName>
        <fullName evidence="11">Collagen adhesin</fullName>
    </submittedName>
</protein>
<feature type="domain" description="Collagen binding" evidence="8">
    <location>
        <begin position="179"/>
        <end position="305"/>
    </location>
</feature>
<accession>A0A0V8D3K7</accession>
<keyword evidence="2" id="KW-0134">Cell wall</keyword>
<dbReference type="InterPro" id="IPR008966">
    <property type="entry name" value="Adhesion_dom_sf"/>
</dbReference>
<evidence type="ECO:0000259" key="10">
    <source>
        <dbReference type="Pfam" id="PF17961"/>
    </source>
</evidence>
<dbReference type="GO" id="GO:0005518">
    <property type="term" value="F:collagen binding"/>
    <property type="evidence" value="ECO:0007669"/>
    <property type="project" value="InterPro"/>
</dbReference>
<dbReference type="Pfam" id="PF05737">
    <property type="entry name" value="Collagen_bind"/>
    <property type="match status" value="1"/>
</dbReference>
<dbReference type="Pfam" id="PF05738">
    <property type="entry name" value="Cna_B"/>
    <property type="match status" value="1"/>
</dbReference>
<evidence type="ECO:0000256" key="1">
    <source>
        <dbReference type="ARBA" id="ARBA00004168"/>
    </source>
</evidence>
<keyword evidence="11" id="KW-0176">Collagen</keyword>
<evidence type="ECO:0000259" key="9">
    <source>
        <dbReference type="Pfam" id="PF05738"/>
    </source>
</evidence>
<evidence type="ECO:0000256" key="2">
    <source>
        <dbReference type="ARBA" id="ARBA00022512"/>
    </source>
</evidence>
<dbReference type="RefSeq" id="WP_058218968.1">
    <property type="nucleotide sequence ID" value="NZ_LKLN01000007.1"/>
</dbReference>
<reference evidence="12" key="1">
    <citation type="submission" date="2015-10" db="EMBL/GenBank/DDBJ databases">
        <title>Draft Genome Sequences of 11 Lactococcus lactis subspecies cremoris strains.</title>
        <authorList>
            <person name="Wels M."/>
            <person name="Backus L."/>
            <person name="Boekhorst J."/>
            <person name="Dijkstra A."/>
            <person name="Beerthuizen M."/>
            <person name="Kelly W."/>
            <person name="Siezen R."/>
            <person name="Bachmann H."/>
            <person name="Van Hijum S."/>
        </authorList>
    </citation>
    <scope>NUCLEOTIDE SEQUENCE [LARGE SCALE GENOMIC DNA]</scope>
    <source>
        <strain evidence="12">KF282</strain>
    </source>
</reference>
<dbReference type="InterPro" id="IPR011252">
    <property type="entry name" value="Fibrogen-bd_dom1"/>
</dbReference>
<dbReference type="CDD" id="cd00222">
    <property type="entry name" value="CollagenBindB"/>
    <property type="match status" value="1"/>
</dbReference>
<evidence type="ECO:0000256" key="4">
    <source>
        <dbReference type="ARBA" id="ARBA00022729"/>
    </source>
</evidence>
<comment type="caution">
    <text evidence="11">The sequence shown here is derived from an EMBL/GenBank/DDBJ whole genome shotgun (WGS) entry which is preliminary data.</text>
</comment>
<keyword evidence="3" id="KW-0964">Secreted</keyword>
<dbReference type="InterPro" id="IPR008456">
    <property type="entry name" value="Collagen-bd_dom"/>
</dbReference>
<gene>
    <name evidence="11" type="ORF">KF282_0152</name>
</gene>
<evidence type="ECO:0000256" key="3">
    <source>
        <dbReference type="ARBA" id="ARBA00022525"/>
    </source>
</evidence>
<evidence type="ECO:0000313" key="12">
    <source>
        <dbReference type="Proteomes" id="UP000053058"/>
    </source>
</evidence>
<keyword evidence="6" id="KW-0812">Transmembrane</keyword>
<sequence>MKAKNKSFKLLMVLSLLMCLVGINLFTTSNVFAADYGNKFITGHELTDDLGNPKTDFGIYDDVQAHWDFDIPVGSVSQGDTMSVNVPDLLTLSKDITFEIKDEAGNIIGTAVANHLTGVVTVTFSKLVENATSDIKGSFSVWVNWDEQKVEEDTKVVVDWKDGGTTEVSIGPATGPDKDEVLYKWGWVDENDSTLIHWQVRINYAKENIQKAIYTDIIGGNQNLVSGSISVANVTYSSDGENYSVDSYYPQASILENGVNGFTVNLGDISNTIIVDYSTKATDGGLSQQYENRGELTGENIEKQVVEVHTPNNGGNGNASMKLSISGEKTWIDDNNARGLRPSFISIELYRNGEKVDSQDVTAKENWKYSFTDLDKYDESGKLYDYDVKEVPVSNYTSQQEGYNFINTIIPVKEETSEKTDQSITTPSSSSQVISILSSSMESEPSEELPKTGDSPRDFAKVLGILLLISGGLGMIYIRRKSKI</sequence>
<evidence type="ECO:0000259" key="8">
    <source>
        <dbReference type="Pfam" id="PF05737"/>
    </source>
</evidence>
<keyword evidence="4 7" id="KW-0732">Signal</keyword>
<dbReference type="Proteomes" id="UP000053058">
    <property type="component" value="Unassembled WGS sequence"/>
</dbReference>
<organism evidence="11 12">
    <name type="scientific">Lactococcus lactis subsp. lactis</name>
    <name type="common">Streptococcus lactis</name>
    <dbReference type="NCBI Taxonomy" id="1360"/>
    <lineage>
        <taxon>Bacteria</taxon>
        <taxon>Bacillati</taxon>
        <taxon>Bacillota</taxon>
        <taxon>Bacilli</taxon>
        <taxon>Lactobacillales</taxon>
        <taxon>Streptococcaceae</taxon>
        <taxon>Lactococcus</taxon>
    </lineage>
</organism>
<keyword evidence="6" id="KW-1133">Transmembrane helix</keyword>
<dbReference type="AlphaFoldDB" id="A0A0V8D3K7"/>
<dbReference type="InterPro" id="IPR041171">
    <property type="entry name" value="SDR_Ig"/>
</dbReference>
<feature type="chain" id="PRO_5006891383" evidence="7">
    <location>
        <begin position="34"/>
        <end position="484"/>
    </location>
</feature>
<dbReference type="SUPFAM" id="SSF49478">
    <property type="entry name" value="Cna protein B-type domain"/>
    <property type="match status" value="1"/>
</dbReference>
<keyword evidence="6" id="KW-0472">Membrane</keyword>
<feature type="transmembrane region" description="Helical" evidence="6">
    <location>
        <begin position="459"/>
        <end position="478"/>
    </location>
</feature>
<dbReference type="Gene3D" id="2.60.40.1140">
    <property type="entry name" value="Collagen-binding surface protein Cna, B-type domain"/>
    <property type="match status" value="1"/>
</dbReference>
<dbReference type="Gene3D" id="2.60.40.740">
    <property type="match status" value="1"/>
</dbReference>
<feature type="signal peptide" evidence="7">
    <location>
        <begin position="1"/>
        <end position="33"/>
    </location>
</feature>
<evidence type="ECO:0000313" key="11">
    <source>
        <dbReference type="EMBL" id="KSU08195.1"/>
    </source>
</evidence>
<evidence type="ECO:0000256" key="7">
    <source>
        <dbReference type="SAM" id="SignalP"/>
    </source>
</evidence>
<keyword evidence="5" id="KW-0572">Peptidoglycan-anchor</keyword>
<feature type="domain" description="SDR-like Ig" evidence="10">
    <location>
        <begin position="58"/>
        <end position="154"/>
    </location>
</feature>
<dbReference type="Gene3D" id="2.60.40.1280">
    <property type="match status" value="1"/>
</dbReference>
<comment type="subcellular location">
    <subcellularLocation>
        <location evidence="1">Secreted</location>
        <location evidence="1">Cell wall</location>
        <topology evidence="1">Peptidoglycan-anchor</topology>
    </subcellularLocation>
</comment>
<dbReference type="InterPro" id="IPR008454">
    <property type="entry name" value="Collagen-bd_Cna-like_B-typ_dom"/>
</dbReference>
<dbReference type="NCBIfam" id="TIGR01167">
    <property type="entry name" value="LPXTG_anchor"/>
    <property type="match status" value="1"/>
</dbReference>
<name>A0A0V8D3K7_LACLL</name>
<dbReference type="EMBL" id="LKLN01000007">
    <property type="protein sequence ID" value="KSU08195.1"/>
    <property type="molecule type" value="Genomic_DNA"/>
</dbReference>
<dbReference type="GO" id="GO:0007155">
    <property type="term" value="P:cell adhesion"/>
    <property type="evidence" value="ECO:0007669"/>
    <property type="project" value="InterPro"/>
</dbReference>
<feature type="domain" description="CNA-B" evidence="9">
    <location>
        <begin position="325"/>
        <end position="408"/>
    </location>
</feature>
<evidence type="ECO:0000256" key="5">
    <source>
        <dbReference type="ARBA" id="ARBA00023088"/>
    </source>
</evidence>
<dbReference type="SUPFAM" id="SSF49401">
    <property type="entry name" value="Bacterial adhesins"/>
    <property type="match status" value="2"/>
</dbReference>
<dbReference type="PATRIC" id="fig|1360.105.peg.1121"/>
<dbReference type="Pfam" id="PF17961">
    <property type="entry name" value="Big_8"/>
    <property type="match status" value="1"/>
</dbReference>
<evidence type="ECO:0000256" key="6">
    <source>
        <dbReference type="SAM" id="Phobius"/>
    </source>
</evidence>